<evidence type="ECO:0000313" key="2">
    <source>
        <dbReference type="EMBL" id="CAG8723341.1"/>
    </source>
</evidence>
<evidence type="ECO:0000313" key="3">
    <source>
        <dbReference type="Proteomes" id="UP000789342"/>
    </source>
</evidence>
<comment type="caution">
    <text evidence="2">The sequence shown here is derived from an EMBL/GenBank/DDBJ whole genome shotgun (WGS) entry which is preliminary data.</text>
</comment>
<dbReference type="EMBL" id="CAJVPV010023284">
    <property type="protein sequence ID" value="CAG8723341.1"/>
    <property type="molecule type" value="Genomic_DNA"/>
</dbReference>
<dbReference type="OrthoDB" id="2239528at2759"/>
<proteinExistence type="predicted"/>
<dbReference type="AlphaFoldDB" id="A0A9N9I7H6"/>
<protein>
    <submittedName>
        <fullName evidence="2">16193_t:CDS:1</fullName>
    </submittedName>
</protein>
<organism evidence="2 3">
    <name type="scientific">Acaulospora morrowiae</name>
    <dbReference type="NCBI Taxonomy" id="94023"/>
    <lineage>
        <taxon>Eukaryota</taxon>
        <taxon>Fungi</taxon>
        <taxon>Fungi incertae sedis</taxon>
        <taxon>Mucoromycota</taxon>
        <taxon>Glomeromycotina</taxon>
        <taxon>Glomeromycetes</taxon>
        <taxon>Diversisporales</taxon>
        <taxon>Acaulosporaceae</taxon>
        <taxon>Acaulospora</taxon>
    </lineage>
</organism>
<name>A0A9N9I7H6_9GLOM</name>
<keyword evidence="1" id="KW-0732">Signal</keyword>
<evidence type="ECO:0000256" key="1">
    <source>
        <dbReference type="SAM" id="SignalP"/>
    </source>
</evidence>
<reference evidence="2" key="1">
    <citation type="submission" date="2021-06" db="EMBL/GenBank/DDBJ databases">
        <authorList>
            <person name="Kallberg Y."/>
            <person name="Tangrot J."/>
            <person name="Rosling A."/>
        </authorList>
    </citation>
    <scope>NUCLEOTIDE SEQUENCE</scope>
    <source>
        <strain evidence="2">CL551</strain>
    </source>
</reference>
<sequence>MLLVFIIVYVVMTIILIVNQVQSKEAAITRCNNLNSTASCQDVETWKIIRNAVLAGILIVFEVRYSKRNGNLVGGCSLSIGLKKKNQNQKRYLQVFFAGIASRYATDLENTFRLKRRRVAPTSSLSVAGLTSKEYYDPHAHHRPA</sequence>
<keyword evidence="3" id="KW-1185">Reference proteome</keyword>
<gene>
    <name evidence="2" type="ORF">AMORRO_LOCUS13484</name>
</gene>
<feature type="signal peptide" evidence="1">
    <location>
        <begin position="1"/>
        <end position="23"/>
    </location>
</feature>
<dbReference type="Proteomes" id="UP000789342">
    <property type="component" value="Unassembled WGS sequence"/>
</dbReference>
<accession>A0A9N9I7H6</accession>
<feature type="chain" id="PRO_5040459333" evidence="1">
    <location>
        <begin position="24"/>
        <end position="145"/>
    </location>
</feature>